<evidence type="ECO:0000313" key="3">
    <source>
        <dbReference type="EMBL" id="ROO85368.1"/>
    </source>
</evidence>
<dbReference type="InterPro" id="IPR052897">
    <property type="entry name" value="Sec-Metab_Biosynth_Hydrolase"/>
</dbReference>
<keyword evidence="1" id="KW-0732">Signal</keyword>
<comment type="caution">
    <text evidence="3">The sequence shown here is derived from an EMBL/GenBank/DDBJ whole genome shotgun (WGS) entry which is preliminary data.</text>
</comment>
<feature type="signal peptide" evidence="1">
    <location>
        <begin position="1"/>
        <end position="35"/>
    </location>
</feature>
<dbReference type="EMBL" id="RJKE01000001">
    <property type="protein sequence ID" value="ROO85368.1"/>
    <property type="molecule type" value="Genomic_DNA"/>
</dbReference>
<reference evidence="3 4" key="1">
    <citation type="submission" date="2018-11" db="EMBL/GenBank/DDBJ databases">
        <title>Sequencing the genomes of 1000 actinobacteria strains.</title>
        <authorList>
            <person name="Klenk H.-P."/>
        </authorList>
    </citation>
    <scope>NUCLEOTIDE SEQUENCE [LARGE SCALE GENOMIC DNA]</scope>
    <source>
        <strain evidence="3 4">DSM 44254</strain>
    </source>
</reference>
<evidence type="ECO:0000256" key="1">
    <source>
        <dbReference type="SAM" id="SignalP"/>
    </source>
</evidence>
<dbReference type="PANTHER" id="PTHR37017:SF11">
    <property type="entry name" value="ESTERASE_LIPASE_THIOESTERASE DOMAIN-CONTAINING PROTEIN"/>
    <property type="match status" value="1"/>
</dbReference>
<dbReference type="InterPro" id="IPR029058">
    <property type="entry name" value="AB_hydrolase_fold"/>
</dbReference>
<feature type="domain" description="AB hydrolase-1" evidence="2">
    <location>
        <begin position="45"/>
        <end position="263"/>
    </location>
</feature>
<sequence>MNTTRRTRPLRFAGLLTGLALTAASLSFSSGPATAGGPKPVKPTIVLVHGAWADASGWNGVIERLQKDGYTAVAVANPLRGLAADSTYLDTVIASIEGPIVLVGHSYGGEVIGQTTPDPDVKSLVYVSAFIPDTGEDAFSISARFPGSKIGPDTIRTVPLPSGDADIYLRTETFAEVFAGGLSAKTARLLGATQRPITYGALSEPAQGTPAWKRLPSWAVISKTDQAIPVAAQRFMTARAGSHTLELNASHVALITKAGAVADVIEKAAR</sequence>
<dbReference type="Gene3D" id="3.40.50.1820">
    <property type="entry name" value="alpha/beta hydrolase"/>
    <property type="match status" value="1"/>
</dbReference>
<dbReference type="OrthoDB" id="9814966at2"/>
<dbReference type="Pfam" id="PF12697">
    <property type="entry name" value="Abhydrolase_6"/>
    <property type="match status" value="1"/>
</dbReference>
<protein>
    <submittedName>
        <fullName evidence="3">Pimeloyl-ACP methyl ester carboxylesterase</fullName>
    </submittedName>
</protein>
<evidence type="ECO:0000259" key="2">
    <source>
        <dbReference type="Pfam" id="PF12697"/>
    </source>
</evidence>
<organism evidence="3 4">
    <name type="scientific">Actinocorallia herbida</name>
    <dbReference type="NCBI Taxonomy" id="58109"/>
    <lineage>
        <taxon>Bacteria</taxon>
        <taxon>Bacillati</taxon>
        <taxon>Actinomycetota</taxon>
        <taxon>Actinomycetes</taxon>
        <taxon>Streptosporangiales</taxon>
        <taxon>Thermomonosporaceae</taxon>
        <taxon>Actinocorallia</taxon>
    </lineage>
</organism>
<name>A0A3N1CXB7_9ACTN</name>
<gene>
    <name evidence="3" type="ORF">EDD29_2911</name>
</gene>
<dbReference type="InterPro" id="IPR000073">
    <property type="entry name" value="AB_hydrolase_1"/>
</dbReference>
<dbReference type="PANTHER" id="PTHR37017">
    <property type="entry name" value="AB HYDROLASE-1 DOMAIN-CONTAINING PROTEIN-RELATED"/>
    <property type="match status" value="1"/>
</dbReference>
<dbReference type="SUPFAM" id="SSF53474">
    <property type="entry name" value="alpha/beta-Hydrolases"/>
    <property type="match status" value="1"/>
</dbReference>
<feature type="chain" id="PRO_5039028166" evidence="1">
    <location>
        <begin position="36"/>
        <end position="270"/>
    </location>
</feature>
<dbReference type="GO" id="GO:0003824">
    <property type="term" value="F:catalytic activity"/>
    <property type="evidence" value="ECO:0007669"/>
    <property type="project" value="UniProtKB-ARBA"/>
</dbReference>
<accession>A0A3N1CXB7</accession>
<evidence type="ECO:0000313" key="4">
    <source>
        <dbReference type="Proteomes" id="UP000272400"/>
    </source>
</evidence>
<proteinExistence type="predicted"/>
<keyword evidence="4" id="KW-1185">Reference proteome</keyword>
<dbReference type="AlphaFoldDB" id="A0A3N1CXB7"/>
<dbReference type="RefSeq" id="WP_123664882.1">
    <property type="nucleotide sequence ID" value="NZ_RJKE01000001.1"/>
</dbReference>
<dbReference type="Proteomes" id="UP000272400">
    <property type="component" value="Unassembled WGS sequence"/>
</dbReference>